<dbReference type="Pfam" id="PF00107">
    <property type="entry name" value="ADH_zinc_N"/>
    <property type="match status" value="1"/>
</dbReference>
<comment type="similarity">
    <text evidence="1">Belongs to the zinc-containing alcohol dehydrogenase family.</text>
</comment>
<organism evidence="4 5">
    <name type="scientific">Penicillium olsonii</name>
    <dbReference type="NCBI Taxonomy" id="99116"/>
    <lineage>
        <taxon>Eukaryota</taxon>
        <taxon>Fungi</taxon>
        <taxon>Dikarya</taxon>
        <taxon>Ascomycota</taxon>
        <taxon>Pezizomycotina</taxon>
        <taxon>Eurotiomycetes</taxon>
        <taxon>Eurotiomycetidae</taxon>
        <taxon>Eurotiales</taxon>
        <taxon>Aspergillaceae</taxon>
        <taxon>Penicillium</taxon>
    </lineage>
</organism>
<dbReference type="Pfam" id="PF08240">
    <property type="entry name" value="ADH_N"/>
    <property type="match status" value="1"/>
</dbReference>
<proteinExistence type="inferred from homology"/>
<dbReference type="GO" id="GO:0016651">
    <property type="term" value="F:oxidoreductase activity, acting on NAD(P)H"/>
    <property type="evidence" value="ECO:0007669"/>
    <property type="project" value="InterPro"/>
</dbReference>
<dbReference type="SUPFAM" id="SSF51735">
    <property type="entry name" value="NAD(P)-binding Rossmann-fold domains"/>
    <property type="match status" value="1"/>
</dbReference>
<dbReference type="SMART" id="SM00829">
    <property type="entry name" value="PKS_ER"/>
    <property type="match status" value="1"/>
</dbReference>
<comment type="caution">
    <text evidence="4">The sequence shown here is derived from an EMBL/GenBank/DDBJ whole genome shotgun (WGS) entry which is preliminary data.</text>
</comment>
<evidence type="ECO:0000256" key="2">
    <source>
        <dbReference type="ARBA" id="ARBA00023002"/>
    </source>
</evidence>
<dbReference type="InterPro" id="IPR013154">
    <property type="entry name" value="ADH-like_N"/>
</dbReference>
<keyword evidence="5" id="KW-1185">Reference proteome</keyword>
<dbReference type="InterPro" id="IPR020843">
    <property type="entry name" value="ER"/>
</dbReference>
<feature type="domain" description="Enoyl reductase (ER)" evidence="3">
    <location>
        <begin position="18"/>
        <end position="366"/>
    </location>
</feature>
<reference evidence="4" key="1">
    <citation type="submission" date="2021-07" db="EMBL/GenBank/DDBJ databases">
        <authorList>
            <person name="Branca A.L. A."/>
        </authorList>
    </citation>
    <scope>NUCLEOTIDE SEQUENCE</scope>
</reference>
<dbReference type="PANTHER" id="PTHR45348:SF2">
    <property type="entry name" value="ZINC-TYPE ALCOHOL DEHYDROGENASE-LIKE PROTEIN C2E1P3.01"/>
    <property type="match status" value="1"/>
</dbReference>
<dbReference type="Proteomes" id="UP001153618">
    <property type="component" value="Unassembled WGS sequence"/>
</dbReference>
<dbReference type="Gene3D" id="3.90.180.10">
    <property type="entry name" value="Medium-chain alcohol dehydrogenases, catalytic domain"/>
    <property type="match status" value="1"/>
</dbReference>
<evidence type="ECO:0000313" key="4">
    <source>
        <dbReference type="EMBL" id="CAG8004486.1"/>
    </source>
</evidence>
<name>A0A9W4HG52_PENOL</name>
<dbReference type="EMBL" id="CAJVOS010000012">
    <property type="protein sequence ID" value="CAG8004486.1"/>
    <property type="molecule type" value="Genomic_DNA"/>
</dbReference>
<dbReference type="Gene3D" id="3.40.50.720">
    <property type="entry name" value="NAD(P)-binding Rossmann-like Domain"/>
    <property type="match status" value="1"/>
</dbReference>
<evidence type="ECO:0000256" key="1">
    <source>
        <dbReference type="ARBA" id="ARBA00008072"/>
    </source>
</evidence>
<gene>
    <name evidence="4" type="ORF">POLS_LOCUS1951</name>
</gene>
<dbReference type="InterPro" id="IPR047122">
    <property type="entry name" value="Trans-enoyl_RdTase-like"/>
</dbReference>
<dbReference type="CDD" id="cd08249">
    <property type="entry name" value="enoyl_reductase_like"/>
    <property type="match status" value="1"/>
</dbReference>
<dbReference type="AlphaFoldDB" id="A0A9W4HG52"/>
<dbReference type="SUPFAM" id="SSF50129">
    <property type="entry name" value="GroES-like"/>
    <property type="match status" value="1"/>
</dbReference>
<dbReference type="InterPro" id="IPR013149">
    <property type="entry name" value="ADH-like_C"/>
</dbReference>
<keyword evidence="2" id="KW-0560">Oxidoreductase</keyword>
<dbReference type="OrthoDB" id="48317at2759"/>
<evidence type="ECO:0000259" key="3">
    <source>
        <dbReference type="SMART" id="SM00829"/>
    </source>
</evidence>
<evidence type="ECO:0000313" key="5">
    <source>
        <dbReference type="Proteomes" id="UP001153618"/>
    </source>
</evidence>
<dbReference type="PANTHER" id="PTHR45348">
    <property type="entry name" value="HYPOTHETICAL OXIDOREDUCTASE (EUROFUNG)"/>
    <property type="match status" value="1"/>
</dbReference>
<protein>
    <recommendedName>
        <fullName evidence="3">Enoyl reductase (ER) domain-containing protein</fullName>
    </recommendedName>
</protein>
<accession>A0A9W4HG52</accession>
<sequence>MCALKTQSAIIMQSRGKATVEHDLAIPSPDAFELLIRVHAVALNPSDWMALDTFARPGAGAGYDFAGEVVEMGERVSDWAVGDRLAGFVHGCHAANYTIGAFREYLTADSELVIRLPDHVSFDAASTLGMGISTAAQALYQSLNLPLPVSNPTPIAQSILIYGGASATGSIAIQLAKLSGLHIITTCSEQNIPWMLSLGADEVVDYKQPDAVQQVVNLVRKNGLSTILNCIGTKPTAEFCYQCFTEPETTQHREYVYAPLMPLSTSAPMQNSLPATATINHRWKFVYTCFGKRFTTLTDHPAINGTWQPCREDKQFMVRFYRQFETLLKDRKIDFMPQEVKLGGLHTVLEGISLVREGKVHGKKLVYPILSCAIP</sequence>
<dbReference type="InterPro" id="IPR011032">
    <property type="entry name" value="GroES-like_sf"/>
</dbReference>
<dbReference type="InterPro" id="IPR036291">
    <property type="entry name" value="NAD(P)-bd_dom_sf"/>
</dbReference>